<evidence type="ECO:0000313" key="4">
    <source>
        <dbReference type="EMBL" id="MBT1697080.1"/>
    </source>
</evidence>
<feature type="compositionally biased region" description="Gly residues" evidence="1">
    <location>
        <begin position="561"/>
        <end position="575"/>
    </location>
</feature>
<dbReference type="PANTHER" id="PTHR30373">
    <property type="entry name" value="UPF0603 PROTEIN YGCG"/>
    <property type="match status" value="1"/>
</dbReference>
<dbReference type="PROSITE" id="PS51257">
    <property type="entry name" value="PROKAR_LIPOPROTEIN"/>
    <property type="match status" value="1"/>
</dbReference>
<feature type="domain" description="TPM" evidence="3">
    <location>
        <begin position="49"/>
        <end position="170"/>
    </location>
</feature>
<evidence type="ECO:0000259" key="3">
    <source>
        <dbReference type="Pfam" id="PF04536"/>
    </source>
</evidence>
<name>A0AAP2DIZ9_9BACT</name>
<evidence type="ECO:0000256" key="1">
    <source>
        <dbReference type="SAM" id="MobiDB-lite"/>
    </source>
</evidence>
<feature type="region of interest" description="Disordered" evidence="1">
    <location>
        <begin position="539"/>
        <end position="575"/>
    </location>
</feature>
<keyword evidence="5" id="KW-1185">Reference proteome</keyword>
<evidence type="ECO:0000313" key="5">
    <source>
        <dbReference type="Proteomes" id="UP001319200"/>
    </source>
</evidence>
<feature type="transmembrane region" description="Helical" evidence="2">
    <location>
        <begin position="397"/>
        <end position="416"/>
    </location>
</feature>
<dbReference type="Pfam" id="PF04536">
    <property type="entry name" value="TPM_phosphatase"/>
    <property type="match status" value="1"/>
</dbReference>
<protein>
    <submittedName>
        <fullName evidence="4">TPM domain-containing protein</fullName>
    </submittedName>
</protein>
<dbReference type="AlphaFoldDB" id="A0AAP2DIZ9"/>
<dbReference type="Proteomes" id="UP001319200">
    <property type="component" value="Unassembled WGS sequence"/>
</dbReference>
<reference evidence="4 5" key="1">
    <citation type="submission" date="2021-05" db="EMBL/GenBank/DDBJ databases">
        <title>A Polyphasic approach of four new species of the genus Ohtaekwangia: Ohtaekwangia histidinii sp. nov., Ohtaekwangia cretensis sp. nov., Ohtaekwangia indiensis sp. nov., Ohtaekwangia reichenbachii sp. nov. from diverse environment.</title>
        <authorList>
            <person name="Octaviana S."/>
        </authorList>
    </citation>
    <scope>NUCLEOTIDE SEQUENCE [LARGE SCALE GENOMIC DNA]</scope>
    <source>
        <strain evidence="4 5">PWU4</strain>
    </source>
</reference>
<gene>
    <name evidence="4" type="ORF">KK083_09355</name>
</gene>
<dbReference type="InterPro" id="IPR007621">
    <property type="entry name" value="TPM_dom"/>
</dbReference>
<feature type="compositionally biased region" description="Low complexity" evidence="1">
    <location>
        <begin position="545"/>
        <end position="560"/>
    </location>
</feature>
<comment type="caution">
    <text evidence="4">The sequence shown here is derived from an EMBL/GenBank/DDBJ whole genome shotgun (WGS) entry which is preliminary data.</text>
</comment>
<keyword evidence="2" id="KW-0812">Transmembrane</keyword>
<dbReference type="EMBL" id="JAHESF010000007">
    <property type="protein sequence ID" value="MBT1697080.1"/>
    <property type="molecule type" value="Genomic_DNA"/>
</dbReference>
<keyword evidence="2" id="KW-1133">Transmembrane helix</keyword>
<evidence type="ECO:0000256" key="2">
    <source>
        <dbReference type="SAM" id="Phobius"/>
    </source>
</evidence>
<accession>A0AAP2DIZ9</accession>
<sequence length="575" mass="64491">MNKISPAAKNLLFFITVALFILSCSDSEQHQYSVEEVPDPKKIDGGYVSNADHIITEPVAQQINAQLAALDQAGKAQVAVVLLNSIGDQVPKDFAVALFNHWQLGSKEKDNGLLILLVKDQHRVEFETGYGLEGDLPDVTCFRIQQDYMVPYFRSDDYDNGMVVGVNALFNHLNPEAVAAETPYASDTTAVEAPNLDYSEITWEDNVYTVKTPRKMSFLQAWATVRSVNESEELPELPDTTMSSVEQTAEGYTYTIRIPYETSVGNALNVLLNSFIFFIVYGIGIVVAALATFDGGRREYRKKEANEAKVFFPLFSNKLHTHNWFIVLFLLLGPVVVLEIYFFTYRLPDAPVYVSIAAAYLTWCAYVHLHYMVLLPLRAAKLSSGERHIKYEALAEAYRNVKIFSYIFPLPFLWLFHRWHRSRMHKLREAPYTCECGSTMVKLDEFADNKFLAVGEVKEEELNSIDYDVWVCHTCNRQRVFQHENFRSTIMRCNTCSKKTVKLTQREVVSDATTSSSGYGYNHFLCANCGEKTKIRFTIPKKSDSSSSSSSSGSSSSSSSWGGGSSGGGGSGSSW</sequence>
<dbReference type="Gene3D" id="3.10.310.50">
    <property type="match status" value="1"/>
</dbReference>
<feature type="transmembrane region" description="Helical" evidence="2">
    <location>
        <begin position="324"/>
        <end position="344"/>
    </location>
</feature>
<keyword evidence="2" id="KW-0472">Membrane</keyword>
<dbReference type="PANTHER" id="PTHR30373:SF2">
    <property type="entry name" value="UPF0603 PROTEIN YGCG"/>
    <property type="match status" value="1"/>
</dbReference>
<dbReference type="RefSeq" id="WP_254162792.1">
    <property type="nucleotide sequence ID" value="NZ_JAHESF010000007.1"/>
</dbReference>
<feature type="transmembrane region" description="Helical" evidence="2">
    <location>
        <begin position="350"/>
        <end position="377"/>
    </location>
</feature>
<proteinExistence type="predicted"/>
<organism evidence="4 5">
    <name type="scientific">Chryseosolibacter histidini</name>
    <dbReference type="NCBI Taxonomy" id="2782349"/>
    <lineage>
        <taxon>Bacteria</taxon>
        <taxon>Pseudomonadati</taxon>
        <taxon>Bacteroidota</taxon>
        <taxon>Cytophagia</taxon>
        <taxon>Cytophagales</taxon>
        <taxon>Chryseotaleaceae</taxon>
        <taxon>Chryseosolibacter</taxon>
    </lineage>
</organism>
<feature type="transmembrane region" description="Helical" evidence="2">
    <location>
        <begin position="270"/>
        <end position="293"/>
    </location>
</feature>